<feature type="region of interest" description="Disordered" evidence="2">
    <location>
        <begin position="439"/>
        <end position="502"/>
    </location>
</feature>
<evidence type="ECO:0000313" key="5">
    <source>
        <dbReference type="Proteomes" id="UP001165090"/>
    </source>
</evidence>
<evidence type="ECO:0000256" key="1">
    <source>
        <dbReference type="ARBA" id="ARBA00022679"/>
    </source>
</evidence>
<feature type="domain" description="DNA polymerase Y-family little finger" evidence="3">
    <location>
        <begin position="1"/>
        <end position="82"/>
    </location>
</feature>
<feature type="compositionally biased region" description="Low complexity" evidence="2">
    <location>
        <begin position="131"/>
        <end position="152"/>
    </location>
</feature>
<feature type="compositionally biased region" description="Low complexity" evidence="2">
    <location>
        <begin position="227"/>
        <end position="245"/>
    </location>
</feature>
<evidence type="ECO:0000259" key="3">
    <source>
        <dbReference type="Pfam" id="PF11799"/>
    </source>
</evidence>
<feature type="region of interest" description="Disordered" evidence="2">
    <location>
        <begin position="82"/>
        <end position="301"/>
    </location>
</feature>
<feature type="region of interest" description="Disordered" evidence="2">
    <location>
        <begin position="537"/>
        <end position="622"/>
    </location>
</feature>
<dbReference type="InterPro" id="IPR017961">
    <property type="entry name" value="DNA_pol_Y-fam_little_finger"/>
</dbReference>
<dbReference type="Gene3D" id="3.30.1490.100">
    <property type="entry name" value="DNA polymerase, Y-family, little finger domain"/>
    <property type="match status" value="1"/>
</dbReference>
<dbReference type="SUPFAM" id="SSF100879">
    <property type="entry name" value="Lesion bypass DNA polymerase (Y-family), little finger domain"/>
    <property type="match status" value="1"/>
</dbReference>
<dbReference type="PANTHER" id="PTHR45990:SF1">
    <property type="entry name" value="DNA REPAIR PROTEIN REV1"/>
    <property type="match status" value="1"/>
</dbReference>
<reference evidence="4 5" key="1">
    <citation type="journal article" date="2023" name="IScience">
        <title>Expanded male sex-determining region conserved during the evolution of homothallism in the green alga Volvox.</title>
        <authorList>
            <person name="Yamamoto K."/>
            <person name="Matsuzaki R."/>
            <person name="Mahakham W."/>
            <person name="Heman W."/>
            <person name="Sekimoto H."/>
            <person name="Kawachi M."/>
            <person name="Minakuchi Y."/>
            <person name="Toyoda A."/>
            <person name="Nozaki H."/>
        </authorList>
    </citation>
    <scope>NUCLEOTIDE SEQUENCE [LARGE SCALE GENOMIC DNA]</scope>
    <source>
        <strain evidence="4 5">NIES-4468</strain>
    </source>
</reference>
<feature type="region of interest" description="Disordered" evidence="2">
    <location>
        <begin position="1"/>
        <end position="22"/>
    </location>
</feature>
<feature type="compositionally biased region" description="Low complexity" evidence="2">
    <location>
        <begin position="191"/>
        <end position="218"/>
    </location>
</feature>
<organism evidence="4 5">
    <name type="scientific">Volvox africanus</name>
    <dbReference type="NCBI Taxonomy" id="51714"/>
    <lineage>
        <taxon>Eukaryota</taxon>
        <taxon>Viridiplantae</taxon>
        <taxon>Chlorophyta</taxon>
        <taxon>core chlorophytes</taxon>
        <taxon>Chlorophyceae</taxon>
        <taxon>CS clade</taxon>
        <taxon>Chlamydomonadales</taxon>
        <taxon>Volvocaceae</taxon>
        <taxon>Volvox</taxon>
    </lineage>
</organism>
<evidence type="ECO:0000256" key="2">
    <source>
        <dbReference type="SAM" id="MobiDB-lite"/>
    </source>
</evidence>
<feature type="compositionally biased region" description="Gly residues" evidence="2">
    <location>
        <begin position="285"/>
        <end position="296"/>
    </location>
</feature>
<dbReference type="EMBL" id="BSDZ01000020">
    <property type="protein sequence ID" value="GLI64744.1"/>
    <property type="molecule type" value="Genomic_DNA"/>
</dbReference>
<comment type="caution">
    <text evidence="4">The sequence shown here is derived from an EMBL/GenBank/DDBJ whole genome shotgun (WGS) entry which is preliminary data.</text>
</comment>
<feature type="compositionally biased region" description="Low complexity" evidence="2">
    <location>
        <begin position="464"/>
        <end position="499"/>
    </location>
</feature>
<dbReference type="Gene3D" id="6.10.250.1630">
    <property type="match status" value="1"/>
</dbReference>
<dbReference type="InterPro" id="IPR025527">
    <property type="entry name" value="HUWE1/Rev1_UBM"/>
</dbReference>
<dbReference type="Pfam" id="PF11799">
    <property type="entry name" value="IMS_C"/>
    <property type="match status" value="1"/>
</dbReference>
<dbReference type="Proteomes" id="UP001165090">
    <property type="component" value="Unassembled WGS sequence"/>
</dbReference>
<feature type="non-terminal residue" evidence="4">
    <location>
        <position position="739"/>
    </location>
</feature>
<keyword evidence="1" id="KW-0808">Transferase</keyword>
<dbReference type="Pfam" id="PF14377">
    <property type="entry name" value="UBM"/>
    <property type="match status" value="2"/>
</dbReference>
<sequence>GVRGRSLTLKLKRRQAGAPQPAKFMGHGACDNISRSVTLSRFTDDPTDLRREAVGLLRALNIPPEELRGLGITVAKLDNDSASLTTRPSAPAAAKLQAPPRTAFDASKPPPWAAYFQRKAQHHQQDHHQQHQQQPQQPQSPALAEQSAARAASPPPGHLTTPTKLPSAVVHPDPIPAAAPPSTTGTGPSLAGTARTAAKGGTRPSVPTSSGTSAGSPGSPAPPPPLAAAAAAAAAAVQQTRWQQEPEQEEQGRQQRYKGQRPAVATAGPAGRPMLPPPRPAVSGTHGGGGSSGGIGLLVAGRPRPPAAPAVSSASAGISFSAASADAGAAAAAHVIESIDLSVDHAEGNEEEEEYAGGGNGQVVGGGAAVQHPILELVEADAETSVGGGGGGSQHTVLAAAALAARPAVSETTTVGCPAVSNSVASGSAAARWPTSFLRPTVGSSSAVRGGSSTSGRGRGGRGRAAAGSSGRRGNAAGRISRSGAAAATGGLGSSSGARDQGPTEAMALQIDRSVLAELPPDVRREVEREYGLLTVAPTKRPPPATAQGHVRPAKSARDATVAAVRVQHAPTSERHSSDGGVPCSSTRGRGSAVGHEHQTNTNPMDAEPPKDTGGQSCAGCGPGLSGPSEVAATTAAMPTSMADVDLAVLDELPAELRSEITAALLRPSAGPMAAVVAAGRDAYYGGLGATTPAAMTAAAPPPLVQGPADGRAAPVIPVPKTGGAIVTAHVPLLGTLTG</sequence>
<protein>
    <recommendedName>
        <fullName evidence="3">DNA polymerase Y-family little finger domain-containing protein</fullName>
    </recommendedName>
</protein>
<dbReference type="PANTHER" id="PTHR45990">
    <property type="entry name" value="DNA REPAIR PROTEIN REV1"/>
    <property type="match status" value="1"/>
</dbReference>
<accession>A0ABQ5S5M9</accession>
<proteinExistence type="predicted"/>
<feature type="non-terminal residue" evidence="4">
    <location>
        <position position="1"/>
    </location>
</feature>
<keyword evidence="5" id="KW-1185">Reference proteome</keyword>
<dbReference type="InterPro" id="IPR036775">
    <property type="entry name" value="DNA_pol_Y-fam_lit_finger_sf"/>
</dbReference>
<feature type="compositionally biased region" description="Low complexity" evidence="2">
    <location>
        <begin position="443"/>
        <end position="456"/>
    </location>
</feature>
<gene>
    <name evidence="4" type="ORF">VaNZ11_008111</name>
</gene>
<name>A0ABQ5S5M9_9CHLO</name>
<evidence type="ECO:0000313" key="4">
    <source>
        <dbReference type="EMBL" id="GLI64744.1"/>
    </source>
</evidence>